<dbReference type="PIRSF" id="PIRSF014972">
    <property type="entry name" value="FlK"/>
    <property type="match status" value="1"/>
</dbReference>
<name>A0A9D2HPX9_9BACT</name>
<dbReference type="Proteomes" id="UP000823821">
    <property type="component" value="Unassembled WGS sequence"/>
</dbReference>
<dbReference type="InterPro" id="IPR054485">
    <property type="entry name" value="FlK-like_dom"/>
</dbReference>
<protein>
    <submittedName>
        <fullName evidence="4">Thioesterase family protein</fullName>
    </submittedName>
</protein>
<dbReference type="AlphaFoldDB" id="A0A9D2HPX9"/>
<organism evidence="4 5">
    <name type="scientific">Candidatus Desulfovibrio intestinavium</name>
    <dbReference type="NCBI Taxonomy" id="2838534"/>
    <lineage>
        <taxon>Bacteria</taxon>
        <taxon>Pseudomonadati</taxon>
        <taxon>Thermodesulfobacteriota</taxon>
        <taxon>Desulfovibrionia</taxon>
        <taxon>Desulfovibrionales</taxon>
        <taxon>Desulfovibrionaceae</taxon>
        <taxon>Desulfovibrio</taxon>
    </lineage>
</organism>
<dbReference type="PANTHER" id="PTHR36934">
    <property type="entry name" value="BLR0278 PROTEIN"/>
    <property type="match status" value="1"/>
</dbReference>
<dbReference type="PANTHER" id="PTHR36934:SF1">
    <property type="entry name" value="THIOESTERASE DOMAIN-CONTAINING PROTEIN"/>
    <property type="match status" value="1"/>
</dbReference>
<reference evidence="4" key="1">
    <citation type="journal article" date="2021" name="PeerJ">
        <title>Extensive microbial diversity within the chicken gut microbiome revealed by metagenomics and culture.</title>
        <authorList>
            <person name="Gilroy R."/>
            <person name="Ravi A."/>
            <person name="Getino M."/>
            <person name="Pursley I."/>
            <person name="Horton D.L."/>
            <person name="Alikhan N.F."/>
            <person name="Baker D."/>
            <person name="Gharbi K."/>
            <person name="Hall N."/>
            <person name="Watson M."/>
            <person name="Adriaenssens E.M."/>
            <person name="Foster-Nyarko E."/>
            <person name="Jarju S."/>
            <person name="Secka A."/>
            <person name="Antonio M."/>
            <person name="Oren A."/>
            <person name="Chaudhuri R.R."/>
            <person name="La Ragione R."/>
            <person name="Hildebrand F."/>
            <person name="Pallen M.J."/>
        </authorList>
    </citation>
    <scope>NUCLEOTIDE SEQUENCE</scope>
    <source>
        <strain evidence="4">5032</strain>
    </source>
</reference>
<sequence length="143" mass="15170">MASALHPGLVHEREITVTREMMASSVGSGLVHVYATAMMIAGMEGTAVELLQPFLPEGFTTVGTQVNVSHVSATPCGMKVRFRAELTAIAGNGKGFTFRVTAHDAGGLIGEGTHERVMVNAEAFEQRIHTKAENLLHRAPSAS</sequence>
<feature type="active site" evidence="1">
    <location>
        <position position="44"/>
    </location>
</feature>
<dbReference type="Pfam" id="PF22636">
    <property type="entry name" value="FlK"/>
    <property type="match status" value="1"/>
</dbReference>
<proteinExistence type="predicted"/>
<feature type="binding site" evidence="2">
    <location>
        <position position="63"/>
    </location>
    <ligand>
        <name>CoA</name>
        <dbReference type="ChEBI" id="CHEBI:57287"/>
    </ligand>
</feature>
<dbReference type="Gene3D" id="3.10.129.10">
    <property type="entry name" value="Hotdog Thioesterase"/>
    <property type="match status" value="1"/>
</dbReference>
<evidence type="ECO:0000256" key="1">
    <source>
        <dbReference type="PIRSR" id="PIRSR014972-1"/>
    </source>
</evidence>
<reference evidence="4" key="2">
    <citation type="submission" date="2021-04" db="EMBL/GenBank/DDBJ databases">
        <authorList>
            <person name="Gilroy R."/>
        </authorList>
    </citation>
    <scope>NUCLEOTIDE SEQUENCE</scope>
    <source>
        <strain evidence="4">5032</strain>
    </source>
</reference>
<feature type="active site" evidence="1">
    <location>
        <position position="70"/>
    </location>
</feature>
<evidence type="ECO:0000256" key="2">
    <source>
        <dbReference type="PIRSR" id="PIRSR014972-2"/>
    </source>
</evidence>
<dbReference type="InterPro" id="IPR029069">
    <property type="entry name" value="HotDog_dom_sf"/>
</dbReference>
<feature type="active site" evidence="1">
    <location>
        <position position="36"/>
    </location>
</feature>
<feature type="binding site" evidence="2">
    <location>
        <position position="116"/>
    </location>
    <ligand>
        <name>substrate</name>
    </ligand>
</feature>
<evidence type="ECO:0000313" key="5">
    <source>
        <dbReference type="Proteomes" id="UP000823821"/>
    </source>
</evidence>
<gene>
    <name evidence="4" type="ORF">H9784_11400</name>
</gene>
<evidence type="ECO:0000259" key="3">
    <source>
        <dbReference type="Pfam" id="PF22636"/>
    </source>
</evidence>
<evidence type="ECO:0000313" key="4">
    <source>
        <dbReference type="EMBL" id="HJA80152.1"/>
    </source>
</evidence>
<dbReference type="EMBL" id="DWZD01000054">
    <property type="protein sequence ID" value="HJA80152.1"/>
    <property type="molecule type" value="Genomic_DNA"/>
</dbReference>
<dbReference type="SUPFAM" id="SSF54637">
    <property type="entry name" value="Thioesterase/thiol ester dehydrase-isomerase"/>
    <property type="match status" value="1"/>
</dbReference>
<feature type="binding site" evidence="2">
    <location>
        <position position="63"/>
    </location>
    <ligand>
        <name>substrate</name>
    </ligand>
</feature>
<accession>A0A9D2HPX9</accession>
<dbReference type="InterPro" id="IPR025540">
    <property type="entry name" value="FlK"/>
</dbReference>
<feature type="domain" description="Fluoroacetyl-CoA-specific thioesterase-like" evidence="3">
    <location>
        <begin position="17"/>
        <end position="122"/>
    </location>
</feature>
<comment type="caution">
    <text evidence="4">The sequence shown here is derived from an EMBL/GenBank/DDBJ whole genome shotgun (WGS) entry which is preliminary data.</text>
</comment>